<protein>
    <submittedName>
        <fullName evidence="2">Uncharacterized protein</fullName>
    </submittedName>
</protein>
<accession>A0A4Q9QD88</accession>
<evidence type="ECO:0000313" key="3">
    <source>
        <dbReference type="Proteomes" id="UP000292082"/>
    </source>
</evidence>
<proteinExistence type="predicted"/>
<name>A0A4Q9QD88_9APHY</name>
<keyword evidence="3" id="KW-1185">Reference proteome</keyword>
<organism evidence="2 3">
    <name type="scientific">Dichomitus squalens</name>
    <dbReference type="NCBI Taxonomy" id="114155"/>
    <lineage>
        <taxon>Eukaryota</taxon>
        <taxon>Fungi</taxon>
        <taxon>Dikarya</taxon>
        <taxon>Basidiomycota</taxon>
        <taxon>Agaricomycotina</taxon>
        <taxon>Agaricomycetes</taxon>
        <taxon>Polyporales</taxon>
        <taxon>Polyporaceae</taxon>
        <taxon>Dichomitus</taxon>
    </lineage>
</organism>
<evidence type="ECO:0000313" key="2">
    <source>
        <dbReference type="EMBL" id="TBU65763.1"/>
    </source>
</evidence>
<reference evidence="2 3" key="1">
    <citation type="submission" date="2019-01" db="EMBL/GenBank/DDBJ databases">
        <title>Draft genome sequences of three monokaryotic isolates of the white-rot basidiomycete fungus Dichomitus squalens.</title>
        <authorList>
            <consortium name="DOE Joint Genome Institute"/>
            <person name="Lopez S.C."/>
            <person name="Andreopoulos B."/>
            <person name="Pangilinan J."/>
            <person name="Lipzen A."/>
            <person name="Riley R."/>
            <person name="Ahrendt S."/>
            <person name="Ng V."/>
            <person name="Barry K."/>
            <person name="Daum C."/>
            <person name="Grigoriev I.V."/>
            <person name="Hilden K.S."/>
            <person name="Makela M.R."/>
            <person name="de Vries R.P."/>
        </authorList>
    </citation>
    <scope>NUCLEOTIDE SEQUENCE [LARGE SCALE GENOMIC DNA]</scope>
    <source>
        <strain evidence="2 3">CBS 464.89</strain>
    </source>
</reference>
<dbReference type="Proteomes" id="UP000292082">
    <property type="component" value="Unassembled WGS sequence"/>
</dbReference>
<sequence length="93" mass="10303">MIFYTVVLACSRRGTEVVSGRPSIVSTRKEVRHGYGLTYMGHDASPMAVSLTFREGTLVNSNNLDLRHGAPRSSKAVESDVEEMTFARRTPDQ</sequence>
<feature type="region of interest" description="Disordered" evidence="1">
    <location>
        <begin position="64"/>
        <end position="93"/>
    </location>
</feature>
<gene>
    <name evidence="2" type="ORF">BD310DRAFT_25262</name>
</gene>
<dbReference type="AlphaFoldDB" id="A0A4Q9QD88"/>
<dbReference type="EMBL" id="ML145084">
    <property type="protein sequence ID" value="TBU65763.1"/>
    <property type="molecule type" value="Genomic_DNA"/>
</dbReference>
<evidence type="ECO:0000256" key="1">
    <source>
        <dbReference type="SAM" id="MobiDB-lite"/>
    </source>
</evidence>